<proteinExistence type="predicted"/>
<protein>
    <recommendedName>
        <fullName evidence="4">Pentapeptide repeat protein</fullName>
    </recommendedName>
</protein>
<sequence>MTTIAKSLLSGMFFLCIGVTAQAESGSCYSAKQMEDAFTGEMVRDLIEKGHAFRLGNGDIYAVFENLPGAAICDLRDTDLSDLDLSQVDLDPAELHEAVLCNTVLPGGEISRRDCR</sequence>
<feature type="chain" id="PRO_5037518654" description="Pentapeptide repeat protein" evidence="1">
    <location>
        <begin position="24"/>
        <end position="116"/>
    </location>
</feature>
<dbReference type="EMBL" id="JABFCZ010000018">
    <property type="protein sequence ID" value="MBD1547938.1"/>
    <property type="molecule type" value="Genomic_DNA"/>
</dbReference>
<dbReference type="SUPFAM" id="SSF141571">
    <property type="entry name" value="Pentapeptide repeat-like"/>
    <property type="match status" value="1"/>
</dbReference>
<accession>A0A926P1U8</accession>
<organism evidence="2 3">
    <name type="scientific">Roseibium aggregatum</name>
    <dbReference type="NCBI Taxonomy" id="187304"/>
    <lineage>
        <taxon>Bacteria</taxon>
        <taxon>Pseudomonadati</taxon>
        <taxon>Pseudomonadota</taxon>
        <taxon>Alphaproteobacteria</taxon>
        <taxon>Hyphomicrobiales</taxon>
        <taxon>Stappiaceae</taxon>
        <taxon>Roseibium</taxon>
    </lineage>
</organism>
<keyword evidence="1" id="KW-0732">Signal</keyword>
<evidence type="ECO:0008006" key="4">
    <source>
        <dbReference type="Google" id="ProtNLM"/>
    </source>
</evidence>
<dbReference type="RefSeq" id="WP_190292694.1">
    <property type="nucleotide sequence ID" value="NZ_JABFCZ010000018.1"/>
</dbReference>
<dbReference type="AlphaFoldDB" id="A0A926P1U8"/>
<name>A0A926P1U8_9HYPH</name>
<evidence type="ECO:0000313" key="2">
    <source>
        <dbReference type="EMBL" id="MBD1547938.1"/>
    </source>
</evidence>
<gene>
    <name evidence="2" type="ORF">HK439_16845</name>
</gene>
<dbReference type="Pfam" id="PF00805">
    <property type="entry name" value="Pentapeptide"/>
    <property type="match status" value="1"/>
</dbReference>
<dbReference type="Proteomes" id="UP000598467">
    <property type="component" value="Unassembled WGS sequence"/>
</dbReference>
<reference evidence="2" key="1">
    <citation type="submission" date="2020-05" db="EMBL/GenBank/DDBJ databases">
        <title>Identification of trans-AT polyketide cluster in two marine bacteria, producers of a novel glutaramide-containing polyketide sesbanimide D and analogs.</title>
        <authorList>
            <person name="Kacar D."/>
            <person name="Rodriguez P."/>
            <person name="Canedo L."/>
            <person name="Gonzalez E."/>
            <person name="Galan B."/>
            <person name="De La Calle F."/>
            <person name="Garcia J.L."/>
        </authorList>
    </citation>
    <scope>NUCLEOTIDE SEQUENCE</scope>
    <source>
        <strain evidence="2">PHM038</strain>
    </source>
</reference>
<evidence type="ECO:0000313" key="3">
    <source>
        <dbReference type="Proteomes" id="UP000598467"/>
    </source>
</evidence>
<evidence type="ECO:0000256" key="1">
    <source>
        <dbReference type="SAM" id="SignalP"/>
    </source>
</evidence>
<dbReference type="InterPro" id="IPR001646">
    <property type="entry name" value="5peptide_repeat"/>
</dbReference>
<feature type="signal peptide" evidence="1">
    <location>
        <begin position="1"/>
        <end position="23"/>
    </location>
</feature>
<comment type="caution">
    <text evidence="2">The sequence shown here is derived from an EMBL/GenBank/DDBJ whole genome shotgun (WGS) entry which is preliminary data.</text>
</comment>